<dbReference type="Proteomes" id="UP000245695">
    <property type="component" value="Chromosome 1"/>
</dbReference>
<dbReference type="Gene3D" id="3.40.50.10150">
    <property type="entry name" value="B12-dependent dehydatase associated subunit"/>
    <property type="match status" value="1"/>
</dbReference>
<keyword evidence="2" id="KW-1185">Reference proteome</keyword>
<dbReference type="KEGG" id="rhom:FRIFI_1251"/>
<reference evidence="1 2" key="1">
    <citation type="submission" date="2014-09" db="EMBL/GenBank/DDBJ databases">
        <authorList>
            <person name="Hornung B.V."/>
        </authorList>
    </citation>
    <scope>NUCLEOTIDE SEQUENCE [LARGE SCALE GENOMIC DNA]</scope>
    <source>
        <strain evidence="1 2">FRIFI</strain>
    </source>
</reference>
<proteinExistence type="predicted"/>
<dbReference type="SUPFAM" id="SSF52968">
    <property type="entry name" value="B12-dependent dehydatase associated subunit"/>
    <property type="match status" value="1"/>
</dbReference>
<dbReference type="RefSeq" id="WP_092925991.1">
    <property type="nucleotide sequence ID" value="NZ_FJTZ01000012.1"/>
</dbReference>
<gene>
    <name evidence="1" type="ORF">FRIFI_1251</name>
</gene>
<name>A0A2P2BR11_9FIRM</name>
<protein>
    <submittedName>
        <fullName evidence="1">B12-dependent dehydratases, beta subunit</fullName>
    </submittedName>
</protein>
<dbReference type="PIRSF" id="PIRSF011503">
    <property type="entry name" value="DdrB_PduH"/>
    <property type="match status" value="1"/>
</dbReference>
<dbReference type="Pfam" id="PF02288">
    <property type="entry name" value="Dehydratase_MU"/>
    <property type="match status" value="1"/>
</dbReference>
<sequence length="119" mass="13560">MAKNISVTKKPSIKIYYNKNQIDELKFREIILGIEEENVPYEILGICEEDVIKLGYNACNDSILGVGIGVNKDFIILHYNKLEKDSPLFTIKISSKESIMRTLGQNAARLVIKKPFKEL</sequence>
<dbReference type="InterPro" id="IPR009192">
    <property type="entry name" value="Diol/glycerol_deHydtase_re_ssu"/>
</dbReference>
<dbReference type="InterPro" id="IPR010254">
    <property type="entry name" value="B12-dep_deHydtase_bsu"/>
</dbReference>
<dbReference type="EMBL" id="LN650648">
    <property type="protein sequence ID" value="CEI72787.1"/>
    <property type="molecule type" value="Genomic_DNA"/>
</dbReference>
<organism evidence="1 2">
    <name type="scientific">Romboutsia hominis</name>
    <dbReference type="NCBI Taxonomy" id="1507512"/>
    <lineage>
        <taxon>Bacteria</taxon>
        <taxon>Bacillati</taxon>
        <taxon>Bacillota</taxon>
        <taxon>Clostridia</taxon>
        <taxon>Peptostreptococcales</taxon>
        <taxon>Peptostreptococcaceae</taxon>
        <taxon>Romboutsia</taxon>
    </lineage>
</organism>
<evidence type="ECO:0000313" key="1">
    <source>
        <dbReference type="EMBL" id="CEI72787.1"/>
    </source>
</evidence>
<evidence type="ECO:0000313" key="2">
    <source>
        <dbReference type="Proteomes" id="UP000245695"/>
    </source>
</evidence>
<dbReference type="AlphaFoldDB" id="A0A2P2BR11"/>
<accession>A0A2P2BR11</accession>
<dbReference type="InterPro" id="IPR003208">
    <property type="entry name" value="Dehydtase/Dehydtase_re"/>
</dbReference>